<organism evidence="1 2">
    <name type="scientific">Segatella copri</name>
    <dbReference type="NCBI Taxonomy" id="165179"/>
    <lineage>
        <taxon>Bacteria</taxon>
        <taxon>Pseudomonadati</taxon>
        <taxon>Bacteroidota</taxon>
        <taxon>Bacteroidia</taxon>
        <taxon>Bacteroidales</taxon>
        <taxon>Prevotellaceae</taxon>
        <taxon>Segatella</taxon>
    </lineage>
</organism>
<dbReference type="RefSeq" id="WP_153081940.1">
    <property type="nucleotide sequence ID" value="NZ_VZCU01000029.1"/>
</dbReference>
<comment type="caution">
    <text evidence="1">The sequence shown here is derived from an EMBL/GenBank/DDBJ whole genome shotgun (WGS) entry which is preliminary data.</text>
</comment>
<sequence>MKKFLMFVSVCVLLASCNTKTPEQAAKEDLDRTMREYESSQMNHEKYIDSLVNVAAGLEGETLVRNRSHALSILRSEYPQLNDKWDKIEVSIANCEIWDEDY</sequence>
<protein>
    <submittedName>
        <fullName evidence="1">Uncharacterized protein</fullName>
    </submittedName>
</protein>
<name>A0AA90ZK59_9BACT</name>
<dbReference type="Proteomes" id="UP000442105">
    <property type="component" value="Unassembled WGS sequence"/>
</dbReference>
<evidence type="ECO:0000313" key="1">
    <source>
        <dbReference type="EMBL" id="MQN11358.1"/>
    </source>
</evidence>
<evidence type="ECO:0000313" key="2">
    <source>
        <dbReference type="Proteomes" id="UP000442105"/>
    </source>
</evidence>
<dbReference type="PROSITE" id="PS51257">
    <property type="entry name" value="PROKAR_LIPOPROTEIN"/>
    <property type="match status" value="1"/>
</dbReference>
<gene>
    <name evidence="1" type="ORF">F7D95_00695</name>
</gene>
<proteinExistence type="predicted"/>
<reference evidence="2" key="1">
    <citation type="submission" date="2019-09" db="EMBL/GenBank/DDBJ databases">
        <title>Distinct polysaccharide growth profiles of human intestinal Prevotella copri isolates.</title>
        <authorList>
            <person name="Fehlner-Peach H."/>
            <person name="Magnabosco C."/>
            <person name="Raghavan V."/>
            <person name="Scher J.U."/>
            <person name="Tett A."/>
            <person name="Cox L.M."/>
            <person name="Gottsegen C."/>
            <person name="Watters A."/>
            <person name="Wiltshire- Gordon J.D."/>
            <person name="Segata N."/>
            <person name="Bonneau R."/>
            <person name="Littman D.R."/>
        </authorList>
    </citation>
    <scope>NUCLEOTIDE SEQUENCE [LARGE SCALE GENOMIC DNA]</scope>
    <source>
        <strain evidence="2">iAQ1179</strain>
    </source>
</reference>
<dbReference type="EMBL" id="VZCW01000020">
    <property type="protein sequence ID" value="MQN11358.1"/>
    <property type="molecule type" value="Genomic_DNA"/>
</dbReference>
<dbReference type="AlphaFoldDB" id="A0AA90ZK59"/>
<accession>A0AA90ZK59</accession>